<evidence type="ECO:0000256" key="1">
    <source>
        <dbReference type="SAM" id="MobiDB-lite"/>
    </source>
</evidence>
<gene>
    <name evidence="2" type="ORF">GCM10022255_006740</name>
</gene>
<organism evidence="2 3">
    <name type="scientific">Dactylosporangium darangshiense</name>
    <dbReference type="NCBI Taxonomy" id="579108"/>
    <lineage>
        <taxon>Bacteria</taxon>
        <taxon>Bacillati</taxon>
        <taxon>Actinomycetota</taxon>
        <taxon>Actinomycetes</taxon>
        <taxon>Micromonosporales</taxon>
        <taxon>Micromonosporaceae</taxon>
        <taxon>Dactylosporangium</taxon>
    </lineage>
</organism>
<reference evidence="3" key="1">
    <citation type="journal article" date="2019" name="Int. J. Syst. Evol. Microbiol.">
        <title>The Global Catalogue of Microorganisms (GCM) 10K type strain sequencing project: providing services to taxonomists for standard genome sequencing and annotation.</title>
        <authorList>
            <consortium name="The Broad Institute Genomics Platform"/>
            <consortium name="The Broad Institute Genome Sequencing Center for Infectious Disease"/>
            <person name="Wu L."/>
            <person name="Ma J."/>
        </authorList>
    </citation>
    <scope>NUCLEOTIDE SEQUENCE [LARGE SCALE GENOMIC DNA]</scope>
    <source>
        <strain evidence="3">JCM 17441</strain>
    </source>
</reference>
<proteinExistence type="predicted"/>
<feature type="region of interest" description="Disordered" evidence="1">
    <location>
        <begin position="38"/>
        <end position="73"/>
    </location>
</feature>
<dbReference type="Proteomes" id="UP001500620">
    <property type="component" value="Unassembled WGS sequence"/>
</dbReference>
<comment type="caution">
    <text evidence="2">The sequence shown here is derived from an EMBL/GenBank/DDBJ whole genome shotgun (WGS) entry which is preliminary data.</text>
</comment>
<dbReference type="RefSeq" id="WP_345120967.1">
    <property type="nucleotide sequence ID" value="NZ_BAABAT010000001.1"/>
</dbReference>
<feature type="compositionally biased region" description="Low complexity" evidence="1">
    <location>
        <begin position="38"/>
        <end position="59"/>
    </location>
</feature>
<evidence type="ECO:0000313" key="3">
    <source>
        <dbReference type="Proteomes" id="UP001500620"/>
    </source>
</evidence>
<sequence>MKFKAPIITLGAGLAVAGVLYAMNVDLSNDVARNKTAATPTTAAASQAASAASPAAPRTSAPPPGDGTGNAAQQGTVTYAGAVDGGAASLGIVVNNGKAIAYVCDGKSAEAWLDGSMTNGEARLQSAKGTLTGTYANGQLKGTVTAGTKTWTFTVKVVAPPSGLYRSQASLRKKLDASWVVLPDGKQVGVETRPDGTLTAAPPFDINAKTATVDGTAVTIEATSPATGY</sequence>
<keyword evidence="3" id="KW-1185">Reference proteome</keyword>
<evidence type="ECO:0008006" key="4">
    <source>
        <dbReference type="Google" id="ProtNLM"/>
    </source>
</evidence>
<protein>
    <recommendedName>
        <fullName evidence="4">Serine/threonine protein kinase</fullName>
    </recommendedName>
</protein>
<dbReference type="EMBL" id="BAABAT010000001">
    <property type="protein sequence ID" value="GAA4244280.1"/>
    <property type="molecule type" value="Genomic_DNA"/>
</dbReference>
<name>A0ABP8CWP4_9ACTN</name>
<accession>A0ABP8CWP4</accession>
<evidence type="ECO:0000313" key="2">
    <source>
        <dbReference type="EMBL" id="GAA4244280.1"/>
    </source>
</evidence>